<dbReference type="HAMAP" id="MF_00135">
    <property type="entry name" value="PRAI"/>
    <property type="match status" value="1"/>
</dbReference>
<dbReference type="PANTHER" id="PTHR42894">
    <property type="entry name" value="N-(5'-PHOSPHORIBOSYL)ANTHRANILATE ISOMERASE"/>
    <property type="match status" value="1"/>
</dbReference>
<dbReference type="NCBIfam" id="NF002299">
    <property type="entry name" value="PRK01222.1-6"/>
    <property type="match status" value="1"/>
</dbReference>
<keyword evidence="13" id="KW-1185">Reference proteome</keyword>
<dbReference type="GO" id="GO:0004640">
    <property type="term" value="F:phosphoribosylanthranilate isomerase activity"/>
    <property type="evidence" value="ECO:0007669"/>
    <property type="project" value="UniProtKB-UniRule"/>
</dbReference>
<dbReference type="SUPFAM" id="SSF51366">
    <property type="entry name" value="Ribulose-phoshate binding barrel"/>
    <property type="match status" value="1"/>
</dbReference>
<dbReference type="PANTHER" id="PTHR42894:SF1">
    <property type="entry name" value="N-(5'-PHOSPHORIBOSYL)ANTHRANILATE ISOMERASE"/>
    <property type="match status" value="1"/>
</dbReference>
<evidence type="ECO:0000313" key="13">
    <source>
        <dbReference type="Proteomes" id="UP000219669"/>
    </source>
</evidence>
<keyword evidence="6 10" id="KW-0028">Amino-acid biosynthesis</keyword>
<dbReference type="InterPro" id="IPR001240">
    <property type="entry name" value="PRAI_dom"/>
</dbReference>
<name>A0A286E3Y4_9NEIS</name>
<evidence type="ECO:0000256" key="4">
    <source>
        <dbReference type="ARBA" id="ARBA00012572"/>
    </source>
</evidence>
<dbReference type="NCBIfam" id="NF002298">
    <property type="entry name" value="PRK01222.1-4"/>
    <property type="match status" value="1"/>
</dbReference>
<protein>
    <recommendedName>
        <fullName evidence="5 10">N-(5'-phosphoribosyl)anthranilate isomerase</fullName>
        <shortName evidence="10">PRAI</shortName>
        <ecNumber evidence="4 10">5.3.1.24</ecNumber>
    </recommendedName>
</protein>
<dbReference type="InterPro" id="IPR013785">
    <property type="entry name" value="Aldolase_TIM"/>
</dbReference>
<dbReference type="CDD" id="cd00405">
    <property type="entry name" value="PRAI"/>
    <property type="match status" value="1"/>
</dbReference>
<evidence type="ECO:0000256" key="2">
    <source>
        <dbReference type="ARBA" id="ARBA00004664"/>
    </source>
</evidence>
<dbReference type="OrthoDB" id="9796196at2"/>
<keyword evidence="7 10" id="KW-0822">Tryptophan biosynthesis</keyword>
<dbReference type="EMBL" id="OCNF01000002">
    <property type="protein sequence ID" value="SOD65628.1"/>
    <property type="molecule type" value="Genomic_DNA"/>
</dbReference>
<evidence type="ECO:0000256" key="1">
    <source>
        <dbReference type="ARBA" id="ARBA00001164"/>
    </source>
</evidence>
<evidence type="ECO:0000256" key="9">
    <source>
        <dbReference type="ARBA" id="ARBA00023235"/>
    </source>
</evidence>
<gene>
    <name evidence="10" type="primary">trpF</name>
    <name evidence="12" type="ORF">SAMN02746062_00358</name>
</gene>
<dbReference type="Proteomes" id="UP000219669">
    <property type="component" value="Unassembled WGS sequence"/>
</dbReference>
<evidence type="ECO:0000256" key="8">
    <source>
        <dbReference type="ARBA" id="ARBA00023141"/>
    </source>
</evidence>
<dbReference type="FunFam" id="3.20.20.70:FF:000075">
    <property type="entry name" value="Tryptophan biosynthesis protein TRP1"/>
    <property type="match status" value="1"/>
</dbReference>
<comment type="pathway">
    <text evidence="2 10">Amino-acid biosynthesis; L-tryptophan biosynthesis; L-tryptophan from chorismate: step 3/5.</text>
</comment>
<proteinExistence type="inferred from homology"/>
<evidence type="ECO:0000259" key="11">
    <source>
        <dbReference type="Pfam" id="PF00697"/>
    </source>
</evidence>
<comment type="similarity">
    <text evidence="3 10">Belongs to the TrpF family.</text>
</comment>
<dbReference type="InterPro" id="IPR044643">
    <property type="entry name" value="TrpF_fam"/>
</dbReference>
<dbReference type="EC" id="5.3.1.24" evidence="4 10"/>
<dbReference type="AlphaFoldDB" id="A0A286E3Y4"/>
<reference evidence="12 13" key="1">
    <citation type="submission" date="2017-09" db="EMBL/GenBank/DDBJ databases">
        <authorList>
            <person name="Ehlers B."/>
            <person name="Leendertz F.H."/>
        </authorList>
    </citation>
    <scope>NUCLEOTIDE SEQUENCE [LARGE SCALE GENOMIC DNA]</scope>
    <source>
        <strain evidence="12 13">DSM 16848</strain>
    </source>
</reference>
<evidence type="ECO:0000256" key="7">
    <source>
        <dbReference type="ARBA" id="ARBA00022822"/>
    </source>
</evidence>
<keyword evidence="9 10" id="KW-0413">Isomerase</keyword>
<keyword evidence="8 10" id="KW-0057">Aromatic amino acid biosynthesis</keyword>
<evidence type="ECO:0000256" key="5">
    <source>
        <dbReference type="ARBA" id="ARBA00022272"/>
    </source>
</evidence>
<dbReference type="Gene3D" id="3.20.20.70">
    <property type="entry name" value="Aldolase class I"/>
    <property type="match status" value="1"/>
</dbReference>
<organism evidence="12 13">
    <name type="scientific">Alysiella filiformis DSM 16848</name>
    <dbReference type="NCBI Taxonomy" id="1120981"/>
    <lineage>
        <taxon>Bacteria</taxon>
        <taxon>Pseudomonadati</taxon>
        <taxon>Pseudomonadota</taxon>
        <taxon>Betaproteobacteria</taxon>
        <taxon>Neisseriales</taxon>
        <taxon>Neisseriaceae</taxon>
        <taxon>Alysiella</taxon>
    </lineage>
</organism>
<dbReference type="UniPathway" id="UPA00035">
    <property type="reaction ID" value="UER00042"/>
</dbReference>
<accession>A0A286E3Y4</accession>
<dbReference type="GO" id="GO:0000162">
    <property type="term" value="P:L-tryptophan biosynthetic process"/>
    <property type="evidence" value="ECO:0007669"/>
    <property type="project" value="UniProtKB-UniRule"/>
</dbReference>
<evidence type="ECO:0000256" key="3">
    <source>
        <dbReference type="ARBA" id="ARBA00007571"/>
    </source>
</evidence>
<dbReference type="Pfam" id="PF00697">
    <property type="entry name" value="PRAI"/>
    <property type="match status" value="1"/>
</dbReference>
<dbReference type="InterPro" id="IPR011060">
    <property type="entry name" value="RibuloseP-bd_barrel"/>
</dbReference>
<evidence type="ECO:0000256" key="6">
    <source>
        <dbReference type="ARBA" id="ARBA00022605"/>
    </source>
</evidence>
<sequence>MNQIRVKMCGITRAEDAVCAAQLGVDAIGLVFFSGSKRCVNIEQAIEIVKHLPPFVSVVALFVNESAAKIREILAQVPIDVLQFHGDETPEFCQQFQRPYLKAVRVKSVDDIQAAWRDYAAAKAVLFDAFVEGVYGGTGHCFDWTMLPENPQGHWILSGGLNPDNVAQALQITGATTVDVSSGVESAAGIKSHEKMAQFMRQIRGFQAVSHF</sequence>
<comment type="catalytic activity">
    <reaction evidence="1 10">
        <text>N-(5-phospho-beta-D-ribosyl)anthranilate = 1-(2-carboxyphenylamino)-1-deoxy-D-ribulose 5-phosphate</text>
        <dbReference type="Rhea" id="RHEA:21540"/>
        <dbReference type="ChEBI" id="CHEBI:18277"/>
        <dbReference type="ChEBI" id="CHEBI:58613"/>
        <dbReference type="EC" id="5.3.1.24"/>
    </reaction>
</comment>
<evidence type="ECO:0000256" key="10">
    <source>
        <dbReference type="HAMAP-Rule" id="MF_00135"/>
    </source>
</evidence>
<feature type="domain" description="N-(5'phosphoribosyl) anthranilate isomerase (PRAI)" evidence="11">
    <location>
        <begin position="6"/>
        <end position="201"/>
    </location>
</feature>
<evidence type="ECO:0000313" key="12">
    <source>
        <dbReference type="EMBL" id="SOD65628.1"/>
    </source>
</evidence>
<dbReference type="RefSeq" id="WP_097113435.1">
    <property type="nucleotide sequence ID" value="NZ_CP083931.1"/>
</dbReference>